<dbReference type="GO" id="GO:0005506">
    <property type="term" value="F:iron ion binding"/>
    <property type="evidence" value="ECO:0007669"/>
    <property type="project" value="InterPro"/>
</dbReference>
<protein>
    <recommendedName>
        <fullName evidence="2">Enterochelin esterase N-terminal domain-containing protein</fullName>
    </recommendedName>
</protein>
<comment type="similarity">
    <text evidence="1">Belongs to the Fes family.</text>
</comment>
<gene>
    <name evidence="3" type="ORF">KDW_63390</name>
</gene>
<evidence type="ECO:0000313" key="3">
    <source>
        <dbReference type="EMBL" id="GER92177.1"/>
    </source>
</evidence>
<feature type="domain" description="Enterochelin esterase N-terminal" evidence="2">
    <location>
        <begin position="52"/>
        <end position="168"/>
    </location>
</feature>
<evidence type="ECO:0000313" key="4">
    <source>
        <dbReference type="Proteomes" id="UP000326912"/>
    </source>
</evidence>
<dbReference type="GO" id="GO:0008849">
    <property type="term" value="F:enterochelin esterase activity"/>
    <property type="evidence" value="ECO:0007669"/>
    <property type="project" value="InterPro"/>
</dbReference>
<dbReference type="InterPro" id="IPR013783">
    <property type="entry name" value="Ig-like_fold"/>
</dbReference>
<name>A0A5J4L093_9CHLR</name>
<keyword evidence="4" id="KW-1185">Reference proteome</keyword>
<sequence length="191" mass="21963">MPAYTSPRIMQLSQDLETGKSDVLMAFWREIEEHGAPIIESITDEETQDRLVTVVWRGGPDTQNVVVLGGLTNNTEIKENILTRLAETDVWYKTYRLNVEVRTAYYFAHNDSLIPWDQEKDIQARRRTLQPDPLNPQQLVYPADEEDPNDFSTTLSVLELPEAPEQPWITRRKGVPAGQVERHTFESAILK</sequence>
<comment type="caution">
    <text evidence="3">The sequence shown here is derived from an EMBL/GenBank/DDBJ whole genome shotgun (WGS) entry which is preliminary data.</text>
</comment>
<dbReference type="SUPFAM" id="SSF81296">
    <property type="entry name" value="E set domains"/>
    <property type="match status" value="1"/>
</dbReference>
<dbReference type="Pfam" id="PF11806">
    <property type="entry name" value="Enterochelin_N"/>
    <property type="match status" value="1"/>
</dbReference>
<dbReference type="AlphaFoldDB" id="A0A5J4L093"/>
<evidence type="ECO:0000256" key="1">
    <source>
        <dbReference type="ARBA" id="ARBA00024201"/>
    </source>
</evidence>
<dbReference type="Proteomes" id="UP000326912">
    <property type="component" value="Unassembled WGS sequence"/>
</dbReference>
<dbReference type="GO" id="GO:0006826">
    <property type="term" value="P:iron ion transport"/>
    <property type="evidence" value="ECO:0007669"/>
    <property type="project" value="InterPro"/>
</dbReference>
<dbReference type="InterPro" id="IPR014756">
    <property type="entry name" value="Ig_E-set"/>
</dbReference>
<dbReference type="Gene3D" id="2.60.40.10">
    <property type="entry name" value="Immunoglobulins"/>
    <property type="match status" value="1"/>
</dbReference>
<dbReference type="EMBL" id="BKZW01000006">
    <property type="protein sequence ID" value="GER92177.1"/>
    <property type="molecule type" value="Genomic_DNA"/>
</dbReference>
<proteinExistence type="inferred from homology"/>
<accession>A0A5J4L093</accession>
<dbReference type="GO" id="GO:0005737">
    <property type="term" value="C:cytoplasm"/>
    <property type="evidence" value="ECO:0007669"/>
    <property type="project" value="InterPro"/>
</dbReference>
<organism evidence="3 4">
    <name type="scientific">Dictyobacter vulcani</name>
    <dbReference type="NCBI Taxonomy" id="2607529"/>
    <lineage>
        <taxon>Bacteria</taxon>
        <taxon>Bacillati</taxon>
        <taxon>Chloroflexota</taxon>
        <taxon>Ktedonobacteria</taxon>
        <taxon>Ktedonobacterales</taxon>
        <taxon>Dictyobacteraceae</taxon>
        <taxon>Dictyobacter</taxon>
    </lineage>
</organism>
<evidence type="ECO:0000259" key="2">
    <source>
        <dbReference type="Pfam" id="PF11806"/>
    </source>
</evidence>
<reference evidence="3 4" key="1">
    <citation type="submission" date="2019-10" db="EMBL/GenBank/DDBJ databases">
        <title>Dictyobacter vulcani sp. nov., within the class Ktedonobacteria, isolated from soil of volcanic Mt. Zao.</title>
        <authorList>
            <person name="Zheng Y."/>
            <person name="Wang C.M."/>
            <person name="Sakai Y."/>
            <person name="Abe K."/>
            <person name="Yokota A."/>
            <person name="Yabe S."/>
        </authorList>
    </citation>
    <scope>NUCLEOTIDE SEQUENCE [LARGE SCALE GENOMIC DNA]</scope>
    <source>
        <strain evidence="3 4">W12</strain>
    </source>
</reference>
<dbReference type="RefSeq" id="WP_151759729.1">
    <property type="nucleotide sequence ID" value="NZ_BKZW01000006.1"/>
</dbReference>
<dbReference type="InterPro" id="IPR021764">
    <property type="entry name" value="Enterochelin_esterase_N"/>
</dbReference>